<dbReference type="AlphaFoldDB" id="A0A662Z693"/>
<protein>
    <submittedName>
        <fullName evidence="1">Uncharacterized protein</fullName>
    </submittedName>
</protein>
<name>A0A662Z693_9GAMM</name>
<dbReference type="Proteomes" id="UP000243374">
    <property type="component" value="Unassembled WGS sequence"/>
</dbReference>
<accession>A0A662Z693</accession>
<keyword evidence="2" id="KW-1185">Reference proteome</keyword>
<evidence type="ECO:0000313" key="2">
    <source>
        <dbReference type="Proteomes" id="UP000243374"/>
    </source>
</evidence>
<evidence type="ECO:0000313" key="1">
    <source>
        <dbReference type="EMBL" id="SFJ74791.1"/>
    </source>
</evidence>
<reference evidence="1 2" key="1">
    <citation type="submission" date="2016-10" db="EMBL/GenBank/DDBJ databases">
        <authorList>
            <person name="Varghese N."/>
            <person name="Submissions S."/>
        </authorList>
    </citation>
    <scope>NUCLEOTIDE SEQUENCE [LARGE SCALE GENOMIC DNA]</scope>
    <source>
        <strain evidence="1 2">22B</strain>
    </source>
</reference>
<sequence>MTIFLKKNYTDCMYKLDFLKKQGEYCGWVLRKIHGVLRVSRIIFIGEYSVKITDYSLSKVSKFRVSTPVFLRCTQGEYSAYIYKYIWVLLNTPIYLYIFQTACAHKIHQTKFTMQNF</sequence>
<gene>
    <name evidence="1" type="ORF">SAMN04487865_1001141</name>
</gene>
<proteinExistence type="predicted"/>
<dbReference type="EMBL" id="FOSF01000001">
    <property type="protein sequence ID" value="SFJ74791.1"/>
    <property type="molecule type" value="Genomic_DNA"/>
</dbReference>
<organism evidence="1 2">
    <name type="scientific">Succinivibrio dextrinosolvens</name>
    <dbReference type="NCBI Taxonomy" id="83771"/>
    <lineage>
        <taxon>Bacteria</taxon>
        <taxon>Pseudomonadati</taxon>
        <taxon>Pseudomonadota</taxon>
        <taxon>Gammaproteobacteria</taxon>
        <taxon>Aeromonadales</taxon>
        <taxon>Succinivibrionaceae</taxon>
        <taxon>Succinivibrio</taxon>
    </lineage>
</organism>